<dbReference type="GO" id="GO:0032870">
    <property type="term" value="P:cellular response to hormone stimulus"/>
    <property type="evidence" value="ECO:0007669"/>
    <property type="project" value="TreeGrafter"/>
</dbReference>
<feature type="transmembrane region" description="Helical" evidence="7">
    <location>
        <begin position="57"/>
        <end position="76"/>
    </location>
</feature>
<feature type="transmembrane region" description="Helical" evidence="7">
    <location>
        <begin position="232"/>
        <end position="254"/>
    </location>
</feature>
<feature type="transmembrane region" description="Helical" evidence="7">
    <location>
        <begin position="138"/>
        <end position="158"/>
    </location>
</feature>
<dbReference type="InterPro" id="IPR000276">
    <property type="entry name" value="GPCR_Rhodpsn"/>
</dbReference>
<name>A0A814DL28_ADIRI</name>
<evidence type="ECO:0000256" key="5">
    <source>
        <dbReference type="ARBA" id="ARBA00023136"/>
    </source>
</evidence>
<evidence type="ECO:0000256" key="1">
    <source>
        <dbReference type="ARBA" id="ARBA00004651"/>
    </source>
</evidence>
<evidence type="ECO:0000256" key="2">
    <source>
        <dbReference type="ARBA" id="ARBA00022475"/>
    </source>
</evidence>
<comment type="subcellular location">
    <subcellularLocation>
        <location evidence="1">Cell membrane</location>
        <topology evidence="1">Multi-pass membrane protein</topology>
    </subcellularLocation>
</comment>
<evidence type="ECO:0000256" key="3">
    <source>
        <dbReference type="ARBA" id="ARBA00022692"/>
    </source>
</evidence>
<reference evidence="10" key="1">
    <citation type="submission" date="2021-02" db="EMBL/GenBank/DDBJ databases">
        <authorList>
            <person name="Nowell W R."/>
        </authorList>
    </citation>
    <scope>NUCLEOTIDE SEQUENCE</scope>
</reference>
<evidence type="ECO:0000256" key="4">
    <source>
        <dbReference type="ARBA" id="ARBA00022989"/>
    </source>
</evidence>
<dbReference type="GO" id="GO:0042277">
    <property type="term" value="F:peptide binding"/>
    <property type="evidence" value="ECO:0007669"/>
    <property type="project" value="TreeGrafter"/>
</dbReference>
<feature type="transmembrane region" description="Helical" evidence="7">
    <location>
        <begin position="20"/>
        <end position="45"/>
    </location>
</feature>
<dbReference type="InterPro" id="IPR017452">
    <property type="entry name" value="GPCR_Rhodpsn_7TM"/>
</dbReference>
<dbReference type="EMBL" id="CAJNOJ010000006">
    <property type="protein sequence ID" value="CAF0759052.1"/>
    <property type="molecule type" value="Genomic_DNA"/>
</dbReference>
<keyword evidence="4 7" id="KW-1133">Transmembrane helix</keyword>
<dbReference type="GO" id="GO:0005886">
    <property type="term" value="C:plasma membrane"/>
    <property type="evidence" value="ECO:0007669"/>
    <property type="project" value="UniProtKB-SubCell"/>
</dbReference>
<protein>
    <recommendedName>
        <fullName evidence="8">G-protein coupled receptors family 1 profile domain-containing protein</fullName>
    </recommendedName>
</protein>
<evidence type="ECO:0000256" key="6">
    <source>
        <dbReference type="ARBA" id="ARBA00023170"/>
    </source>
</evidence>
<proteinExistence type="predicted"/>
<keyword evidence="3 7" id="KW-0812">Transmembrane</keyword>
<dbReference type="PROSITE" id="PS50262">
    <property type="entry name" value="G_PROTEIN_RECEP_F1_2"/>
    <property type="match status" value="1"/>
</dbReference>
<dbReference type="SUPFAM" id="SSF81321">
    <property type="entry name" value="Family A G protein-coupled receptor-like"/>
    <property type="match status" value="1"/>
</dbReference>
<dbReference type="Gene3D" id="1.20.1070.10">
    <property type="entry name" value="Rhodopsin 7-helix transmembrane proteins"/>
    <property type="match status" value="1"/>
</dbReference>
<keyword evidence="6" id="KW-0675">Receptor</keyword>
<dbReference type="GO" id="GO:0004930">
    <property type="term" value="F:G protein-coupled receptor activity"/>
    <property type="evidence" value="ECO:0007669"/>
    <property type="project" value="InterPro"/>
</dbReference>
<feature type="domain" description="G-protein coupled receptors family 1 profile" evidence="8">
    <location>
        <begin position="37"/>
        <end position="302"/>
    </location>
</feature>
<evidence type="ECO:0000313" key="10">
    <source>
        <dbReference type="EMBL" id="CAF0955168.1"/>
    </source>
</evidence>
<dbReference type="Proteomes" id="UP000663852">
    <property type="component" value="Unassembled WGS sequence"/>
</dbReference>
<evidence type="ECO:0000256" key="7">
    <source>
        <dbReference type="SAM" id="Phobius"/>
    </source>
</evidence>
<dbReference type="PANTHER" id="PTHR24241:SF76">
    <property type="entry name" value="NEUROPEPTIDE SIFAMIDE RECEPTOR"/>
    <property type="match status" value="1"/>
</dbReference>
<keyword evidence="11" id="KW-1185">Reference proteome</keyword>
<dbReference type="PANTHER" id="PTHR24241">
    <property type="entry name" value="NEUROPEPTIDE RECEPTOR-RELATED G-PROTEIN COUPLED RECEPTOR"/>
    <property type="match status" value="1"/>
</dbReference>
<dbReference type="Pfam" id="PF00001">
    <property type="entry name" value="7tm_1"/>
    <property type="match status" value="1"/>
</dbReference>
<evidence type="ECO:0000313" key="9">
    <source>
        <dbReference type="EMBL" id="CAF0759052.1"/>
    </source>
</evidence>
<feature type="transmembrane region" description="Helical" evidence="7">
    <location>
        <begin position="96"/>
        <end position="117"/>
    </location>
</feature>
<dbReference type="OrthoDB" id="9987032at2759"/>
<dbReference type="EMBL" id="CAJNOR010000587">
    <property type="protein sequence ID" value="CAF0955168.1"/>
    <property type="molecule type" value="Genomic_DNA"/>
</dbReference>
<evidence type="ECO:0000259" key="8">
    <source>
        <dbReference type="PROSITE" id="PS50262"/>
    </source>
</evidence>
<accession>A0A814DL28</accession>
<feature type="transmembrane region" description="Helical" evidence="7">
    <location>
        <begin position="187"/>
        <end position="211"/>
    </location>
</feature>
<keyword evidence="5 7" id="KW-0472">Membrane</keyword>
<dbReference type="AlphaFoldDB" id="A0A814DL28"/>
<evidence type="ECO:0000313" key="11">
    <source>
        <dbReference type="Proteomes" id="UP000663828"/>
    </source>
</evidence>
<dbReference type="Proteomes" id="UP000663828">
    <property type="component" value="Unassembled WGS sequence"/>
</dbReference>
<gene>
    <name evidence="9" type="ORF">EDS130_LOCUS2712</name>
    <name evidence="10" type="ORF">XAT740_LOCUS10882</name>
</gene>
<keyword evidence="2" id="KW-1003">Cell membrane</keyword>
<sequence>MSNISDTTSMCLMDNFRIDVFVWQIGAFLFPIFGIPGHILIILTMCNLDRQRFHPTCLYYIFIAISETIYLMFFFWDWLDAVNLAPDPRKVLNCAYFYPFVGSTALISLILIALLNIDRVHMIMYPQRTHSKITNKRVLIKIFLTYTTAIFFVIHYRYSLKYYGKAFVIFGQACQVHDYAHVWFYSVWPYINLLCRLIPCLMIFTCTSYICCNRCQQKHDSRIRRKQQTSSLLLVFVSIYTLFAVLPITILQLFNLKMKDFESDDLNYQCRRDVEHRAELWKFLNALFIMLEASTYMNKFYVKWLFSPEFRRNVKQMVRCRSLFPSHSRNSL</sequence>
<organism evidence="10 11">
    <name type="scientific">Adineta ricciae</name>
    <name type="common">Rotifer</name>
    <dbReference type="NCBI Taxonomy" id="249248"/>
    <lineage>
        <taxon>Eukaryota</taxon>
        <taxon>Metazoa</taxon>
        <taxon>Spiralia</taxon>
        <taxon>Gnathifera</taxon>
        <taxon>Rotifera</taxon>
        <taxon>Eurotatoria</taxon>
        <taxon>Bdelloidea</taxon>
        <taxon>Adinetida</taxon>
        <taxon>Adinetidae</taxon>
        <taxon>Adineta</taxon>
    </lineage>
</organism>
<comment type="caution">
    <text evidence="10">The sequence shown here is derived from an EMBL/GenBank/DDBJ whole genome shotgun (WGS) entry which is preliminary data.</text>
</comment>